<dbReference type="PANTHER" id="PTHR35037:SF3">
    <property type="entry name" value="C-TERMINAL REGION OF AIDA-LIKE PROTEIN"/>
    <property type="match status" value="1"/>
</dbReference>
<comment type="caution">
    <text evidence="3">The sequence shown here is derived from an EMBL/GenBank/DDBJ whole genome shotgun (WGS) entry which is preliminary data.</text>
</comment>
<dbReference type="Proteomes" id="UP000460650">
    <property type="component" value="Unassembled WGS sequence"/>
</dbReference>
<dbReference type="CDD" id="cd01344">
    <property type="entry name" value="PL2_Passenger_AT"/>
    <property type="match status" value="1"/>
</dbReference>
<organism evidence="3 4">
    <name type="scientific">Brucella tritici</name>
    <dbReference type="NCBI Taxonomy" id="94626"/>
    <lineage>
        <taxon>Bacteria</taxon>
        <taxon>Pseudomonadati</taxon>
        <taxon>Pseudomonadota</taxon>
        <taxon>Alphaproteobacteria</taxon>
        <taxon>Hyphomicrobiales</taxon>
        <taxon>Brucellaceae</taxon>
        <taxon>Brucella/Ochrobactrum group</taxon>
        <taxon>Brucella</taxon>
    </lineage>
</organism>
<dbReference type="InterPro" id="IPR005546">
    <property type="entry name" value="Autotransporte_beta"/>
</dbReference>
<gene>
    <name evidence="3" type="ORF">F9K94_08195</name>
</gene>
<dbReference type="RefSeq" id="WP_151644816.1">
    <property type="nucleotide sequence ID" value="NZ_WBVY01000002.1"/>
</dbReference>
<dbReference type="Gene3D" id="2.160.20.20">
    <property type="match status" value="1"/>
</dbReference>
<dbReference type="AlphaFoldDB" id="A0A7V7VWJ3"/>
<keyword evidence="1" id="KW-0732">Signal</keyword>
<dbReference type="Pfam" id="PF18883">
    <property type="entry name" value="AC_1"/>
    <property type="match status" value="1"/>
</dbReference>
<name>A0A7V7VWJ3_9HYPH</name>
<dbReference type="InterPro" id="IPR012332">
    <property type="entry name" value="Autotransporter_pectin_lyase_C"/>
</dbReference>
<protein>
    <submittedName>
        <fullName evidence="3">Autotransporter outer membrane beta-barrel domain-containing protein</fullName>
    </submittedName>
</protein>
<dbReference type="InterPro" id="IPR043990">
    <property type="entry name" value="AC_1"/>
</dbReference>
<dbReference type="PROSITE" id="PS51208">
    <property type="entry name" value="AUTOTRANSPORTER"/>
    <property type="match status" value="1"/>
</dbReference>
<feature type="domain" description="Autotransporter" evidence="2">
    <location>
        <begin position="668"/>
        <end position="950"/>
    </location>
</feature>
<proteinExistence type="predicted"/>
<evidence type="ECO:0000313" key="3">
    <source>
        <dbReference type="EMBL" id="KAB2658164.1"/>
    </source>
</evidence>
<dbReference type="SUPFAM" id="SSF51126">
    <property type="entry name" value="Pectin lyase-like"/>
    <property type="match status" value="1"/>
</dbReference>
<accession>A0A7V7VWJ3</accession>
<dbReference type="EMBL" id="WBVY01000002">
    <property type="protein sequence ID" value="KAB2658164.1"/>
    <property type="molecule type" value="Genomic_DNA"/>
</dbReference>
<evidence type="ECO:0000256" key="1">
    <source>
        <dbReference type="ARBA" id="ARBA00022729"/>
    </source>
</evidence>
<dbReference type="NCBIfam" id="TIGR02601">
    <property type="entry name" value="autotrns_rpt"/>
    <property type="match status" value="1"/>
</dbReference>
<dbReference type="GO" id="GO:0019867">
    <property type="term" value="C:outer membrane"/>
    <property type="evidence" value="ECO:0007669"/>
    <property type="project" value="InterPro"/>
</dbReference>
<dbReference type="NCBIfam" id="TIGR01414">
    <property type="entry name" value="autotrans_barl"/>
    <property type="match status" value="1"/>
</dbReference>
<dbReference type="SUPFAM" id="SSF103515">
    <property type="entry name" value="Autotransporter"/>
    <property type="match status" value="1"/>
</dbReference>
<dbReference type="PANTHER" id="PTHR35037">
    <property type="entry name" value="C-TERMINAL REGION OF AIDA-LIKE PROTEIN"/>
    <property type="match status" value="1"/>
</dbReference>
<sequence length="950" mass="97915">MKHSTRANCATSSARIAYRRARAIAHNLLPHLHSTDSYSVIALVGAATIALTSSVRADDYHFIGKNVLLDNWGKPTSWAEGKTPGGTDRAIISGTATGILPSVGSTIGSIWITEASALRTFNQATSAATITINGINGTGVVSDANRMINFFRGTNLGGNISIQATNEAGGGFSFYPPPVGSGVKGFLDTNGYTLTFDPVNAANVMNVTGGYEIIGSGNLIKTGAGLLSIEGYTNNTAHTSSPAVYSGSTWIQQGTLALIGTASLRNSSNVRVDGILDISATADGLYDPLGILGGTSVSVLTGNGSILLGARNLALNEGGSDFAGQISGTGKLIFQQGTSALTGESTYSGGTDIIDARLNTGNAKALGSGTVTMQGNATLGFLTDGMTLDNKVVLANGSTSTIDTGAFIGTLAGDISGNGSLTKQGNGTLTVAGSNSYTGSTNVLAGVLRADAENTLSAASAVDLATGATLDLNGNGQTIAGLSNAGTIKFGTKAGTTLTVAGNYTGNGVIVLNTVLGGDDSPTDRLVITGDTSGSAALQVNNLKGEGAPTVAGIKIIDVAGSSDGTFSLNGDYEIQGEQAIVAGAYAYQLHKNGKADTTDGDWYLRSTLKPKAADPITPPTSTKPLYQAGAPLYEAYPQVLQALNGLSSLQQRVGDRYWVVQGSNGTTSTARSSVWGRIEGAHNRLMPNSTTTLTAYDVDTYKMQAGLDGQFVDGDSGRLIGGLTAQYGKASADVWSVFGDGTIDTEGYGLGATLTWYGNSDTYVDGQVQANWFDSDLSSVTAERGMTDSNKGFGYALGMEAGKRFAVAPGWTLTPQAQLIYSSVDFNSFNDAFGARVSLKDGDSLNGRLGLSADYRESWQAANGLVSSANVYGIVNLYYEFLDGARTDLAGTSLGIRNERFWGGVGLGSTYSWFGGKYSFYGEGLLKTSLVHPSDSFGVNGTVGFKVSF</sequence>
<dbReference type="InterPro" id="IPR036709">
    <property type="entry name" value="Autotransporte_beta_dom_sf"/>
</dbReference>
<evidence type="ECO:0000313" key="4">
    <source>
        <dbReference type="Proteomes" id="UP000460650"/>
    </source>
</evidence>
<dbReference type="SMART" id="SM00869">
    <property type="entry name" value="Autotransporter"/>
    <property type="match status" value="1"/>
</dbReference>
<dbReference type="InterPro" id="IPR011050">
    <property type="entry name" value="Pectin_lyase_fold/virulence"/>
</dbReference>
<dbReference type="InterPro" id="IPR013425">
    <property type="entry name" value="Autotrns_rpt"/>
</dbReference>
<dbReference type="InterPro" id="IPR006315">
    <property type="entry name" value="OM_autotransptr_brl_dom"/>
</dbReference>
<evidence type="ECO:0000259" key="2">
    <source>
        <dbReference type="PROSITE" id="PS51208"/>
    </source>
</evidence>
<dbReference type="InterPro" id="IPR051551">
    <property type="entry name" value="Autotransporter_adhesion"/>
</dbReference>
<dbReference type="Gene3D" id="2.40.128.130">
    <property type="entry name" value="Autotransporter beta-domain"/>
    <property type="match status" value="1"/>
</dbReference>
<dbReference type="Pfam" id="PF03797">
    <property type="entry name" value="Autotransporter"/>
    <property type="match status" value="1"/>
</dbReference>
<reference evidence="3 4" key="1">
    <citation type="submission" date="2019-09" db="EMBL/GenBank/DDBJ databases">
        <title>Taxonomic organization of the family Brucellaceae based on a phylogenomic approach.</title>
        <authorList>
            <person name="Leclercq S."/>
            <person name="Cloeckaert A."/>
            <person name="Zygmunt M.S."/>
        </authorList>
    </citation>
    <scope>NUCLEOTIDE SEQUENCE [LARGE SCALE GENOMIC DNA]</scope>
    <source>
        <strain evidence="3 4">TA93</strain>
    </source>
</reference>
<dbReference type="Pfam" id="PF12951">
    <property type="entry name" value="PATR"/>
    <property type="match status" value="3"/>
</dbReference>